<dbReference type="RefSeq" id="WP_188849786.1">
    <property type="nucleotide sequence ID" value="NZ_BMJJ01000002.1"/>
</dbReference>
<reference evidence="1" key="2">
    <citation type="submission" date="2020-09" db="EMBL/GenBank/DDBJ databases">
        <authorList>
            <person name="Sun Q."/>
            <person name="Zhou Y."/>
        </authorList>
    </citation>
    <scope>NUCLEOTIDE SEQUENCE</scope>
    <source>
        <strain evidence="1">CGMCC 1.15493</strain>
    </source>
</reference>
<evidence type="ECO:0000313" key="2">
    <source>
        <dbReference type="Proteomes" id="UP000613160"/>
    </source>
</evidence>
<dbReference type="EMBL" id="BMJJ01000002">
    <property type="protein sequence ID" value="GGD11818.1"/>
    <property type="molecule type" value="Genomic_DNA"/>
</dbReference>
<accession>A0A917D8F0</accession>
<evidence type="ECO:0000313" key="1">
    <source>
        <dbReference type="EMBL" id="GGD11818.1"/>
    </source>
</evidence>
<keyword evidence="2" id="KW-1185">Reference proteome</keyword>
<dbReference type="AlphaFoldDB" id="A0A917D8F0"/>
<sequence>MTLISRTEPQSREQIIAEMKTMRPRSDRWNELNDVLWMMTLAGLHEAAFPKAIEKDFRDGL</sequence>
<reference evidence="1" key="1">
    <citation type="journal article" date="2014" name="Int. J. Syst. Evol. Microbiol.">
        <title>Complete genome sequence of Corynebacterium casei LMG S-19264T (=DSM 44701T), isolated from a smear-ripened cheese.</title>
        <authorList>
            <consortium name="US DOE Joint Genome Institute (JGI-PGF)"/>
            <person name="Walter F."/>
            <person name="Albersmeier A."/>
            <person name="Kalinowski J."/>
            <person name="Ruckert C."/>
        </authorList>
    </citation>
    <scope>NUCLEOTIDE SEQUENCE</scope>
    <source>
        <strain evidence="1">CGMCC 1.15493</strain>
    </source>
</reference>
<proteinExistence type="predicted"/>
<protein>
    <submittedName>
        <fullName evidence="1">Uncharacterized protein</fullName>
    </submittedName>
</protein>
<name>A0A917D8F0_9HYPH</name>
<organism evidence="1 2">
    <name type="scientific">Aureimonas glaciei</name>
    <dbReference type="NCBI Taxonomy" id="1776957"/>
    <lineage>
        <taxon>Bacteria</taxon>
        <taxon>Pseudomonadati</taxon>
        <taxon>Pseudomonadota</taxon>
        <taxon>Alphaproteobacteria</taxon>
        <taxon>Hyphomicrobiales</taxon>
        <taxon>Aurantimonadaceae</taxon>
        <taxon>Aureimonas</taxon>
    </lineage>
</organism>
<gene>
    <name evidence="1" type="ORF">GCM10011335_13480</name>
</gene>
<comment type="caution">
    <text evidence="1">The sequence shown here is derived from an EMBL/GenBank/DDBJ whole genome shotgun (WGS) entry which is preliminary data.</text>
</comment>
<dbReference type="Proteomes" id="UP000613160">
    <property type="component" value="Unassembled WGS sequence"/>
</dbReference>